<dbReference type="Pfam" id="PF06293">
    <property type="entry name" value="Kdo"/>
    <property type="match status" value="1"/>
</dbReference>
<dbReference type="EMBL" id="AP019416">
    <property type="protein sequence ID" value="BBI50607.1"/>
    <property type="molecule type" value="Genomic_DNA"/>
</dbReference>
<dbReference type="PROSITE" id="PS50011">
    <property type="entry name" value="PROTEIN_KINASE_DOM"/>
    <property type="match status" value="1"/>
</dbReference>
<dbReference type="InterPro" id="IPR011009">
    <property type="entry name" value="Kinase-like_dom_sf"/>
</dbReference>
<name>A0ABM7GJJ5_9GAMM</name>
<evidence type="ECO:0000313" key="2">
    <source>
        <dbReference type="EMBL" id="BBI50607.1"/>
    </source>
</evidence>
<organism evidence="2 3">
    <name type="scientific">Vreelandella olivaria</name>
    <dbReference type="NCBI Taxonomy" id="390919"/>
    <lineage>
        <taxon>Bacteria</taxon>
        <taxon>Pseudomonadati</taxon>
        <taxon>Pseudomonadota</taxon>
        <taxon>Gammaproteobacteria</taxon>
        <taxon>Oceanospirillales</taxon>
        <taxon>Halomonadaceae</taxon>
        <taxon>Vreelandella</taxon>
    </lineage>
</organism>
<protein>
    <recommendedName>
        <fullName evidence="1">Protein kinase domain-containing protein</fullName>
    </recommendedName>
</protein>
<dbReference type="Gene3D" id="1.10.510.10">
    <property type="entry name" value="Transferase(Phosphotransferase) domain 1"/>
    <property type="match status" value="1"/>
</dbReference>
<evidence type="ECO:0000313" key="3">
    <source>
        <dbReference type="Proteomes" id="UP000289555"/>
    </source>
</evidence>
<dbReference type="InterPro" id="IPR000719">
    <property type="entry name" value="Prot_kinase_dom"/>
</dbReference>
<feature type="domain" description="Protein kinase" evidence="1">
    <location>
        <begin position="1"/>
        <end position="60"/>
    </location>
</feature>
<reference evidence="3" key="1">
    <citation type="journal article" date="2019" name="Microbiol. Resour. Announc.">
        <title>Complete Genome Sequence of Halomonas olivaria, a Moderately Halophilic Bacterium Isolated from Olive Processing Effluents, Obtained by Nanopore Sequencing.</title>
        <authorList>
            <person name="Nagata S."/>
            <person name="Ii K.M."/>
            <person name="Tsukimi T."/>
            <person name="Miura M.C."/>
            <person name="Galipon J."/>
            <person name="Arakawa K."/>
        </authorList>
    </citation>
    <scope>NUCLEOTIDE SEQUENCE [LARGE SCALE GENOMIC DNA]</scope>
    <source>
        <strain evidence="3">TYRC17</strain>
    </source>
</reference>
<dbReference type="Proteomes" id="UP000289555">
    <property type="component" value="Chromosome"/>
</dbReference>
<proteinExistence type="predicted"/>
<accession>A0ABM7GJJ5</accession>
<dbReference type="SUPFAM" id="SSF56112">
    <property type="entry name" value="Protein kinase-like (PK-like)"/>
    <property type="match status" value="1"/>
</dbReference>
<sequence length="60" mass="6883">MQHIEGETLRQWAERHPQASLTQRLDIANQLGKAVQALHHREIIHQQINPDNILIDPTAS</sequence>
<keyword evidence="3" id="KW-1185">Reference proteome</keyword>
<evidence type="ECO:0000259" key="1">
    <source>
        <dbReference type="PROSITE" id="PS50011"/>
    </source>
</evidence>
<gene>
    <name evidence="2" type="ORF">HORIV_30280</name>
</gene>